<evidence type="ECO:0000256" key="1">
    <source>
        <dbReference type="SAM" id="MobiDB-lite"/>
    </source>
</evidence>
<sequence length="534" mass="61689">MDDLPRPSRHHAGCNNPYMDDFPRGNAKEEIVQRTPGWIDKAAQKYRNNPRKPSNPAGISEIEIGVDSPWMNMVRTQVNTRRGRAHANGPCTIFKVQENILQCNPDAYTPLVVSIGPYHHHQCSPRYSNFLAMENYKWLCLRRLLFRHRSRRGATELLDKCLLEMKSLDADVQTCYSEPLHRGFDAESLAMVMLLDGCFILHLLLKRQNLIDDVSNSDQDNDDDDDQVEDGEILLERGKRDKEMEEEPLLGTLWIWNFVLYDLLKLENQIPFFVLKTLFGLLKAPGDEDLDLVNLAFKLFSDIHPSNSQTRPVLPAADQVHHLLHLLHSTLVPSKNHHVLDITQAVKAPKRIPNATELQQAGVKFVKKINASSFLDISFHSNGTMEIPEICLYDHTNTLFRNLIAFEQCYPNTRTYITIYAAFMDRLIDTPKDVRLLHLNGILTNGLSTDEAAADLFNKLCYQIHYASDRNYLHELFVDVNKYYYSRWNQWRARLMRDYFSNPWTIISLMAAVLLLLLTVEQSFFSAYSYFRPS</sequence>
<keyword evidence="2" id="KW-0812">Transmembrane</keyword>
<dbReference type="PANTHER" id="PTHR31170">
    <property type="entry name" value="BNAC04G53230D PROTEIN"/>
    <property type="match status" value="1"/>
</dbReference>
<dbReference type="InterPro" id="IPR004158">
    <property type="entry name" value="DUF247_pln"/>
</dbReference>
<reference evidence="4" key="1">
    <citation type="submission" date="2025-08" db="UniProtKB">
        <authorList>
            <consortium name="RefSeq"/>
        </authorList>
    </citation>
    <scope>IDENTIFICATION</scope>
</reference>
<keyword evidence="2" id="KW-0472">Membrane</keyword>
<evidence type="ECO:0000313" key="4">
    <source>
        <dbReference type="RefSeq" id="XP_039139687.1"/>
    </source>
</evidence>
<organism evidence="3 4">
    <name type="scientific">Dioscorea cayennensis subsp. rotundata</name>
    <name type="common">White Guinea yam</name>
    <name type="synonym">Dioscorea rotundata</name>
    <dbReference type="NCBI Taxonomy" id="55577"/>
    <lineage>
        <taxon>Eukaryota</taxon>
        <taxon>Viridiplantae</taxon>
        <taxon>Streptophyta</taxon>
        <taxon>Embryophyta</taxon>
        <taxon>Tracheophyta</taxon>
        <taxon>Spermatophyta</taxon>
        <taxon>Magnoliopsida</taxon>
        <taxon>Liliopsida</taxon>
        <taxon>Dioscoreales</taxon>
        <taxon>Dioscoreaceae</taxon>
        <taxon>Dioscorea</taxon>
    </lineage>
</organism>
<evidence type="ECO:0000256" key="2">
    <source>
        <dbReference type="SAM" id="Phobius"/>
    </source>
</evidence>
<proteinExistence type="predicted"/>
<feature type="transmembrane region" description="Helical" evidence="2">
    <location>
        <begin position="504"/>
        <end position="531"/>
    </location>
</feature>
<dbReference type="GeneID" id="120277013"/>
<dbReference type="AlphaFoldDB" id="A0AB40CI64"/>
<name>A0AB40CI64_DIOCR</name>
<keyword evidence="2" id="KW-1133">Transmembrane helix</keyword>
<gene>
    <name evidence="4" type="primary">LOC120277013</name>
</gene>
<protein>
    <submittedName>
        <fullName evidence="4">UPF0481 protein At3g47200-like isoform X1</fullName>
    </submittedName>
</protein>
<feature type="region of interest" description="Disordered" evidence="1">
    <location>
        <begin position="1"/>
        <end position="24"/>
    </location>
</feature>
<evidence type="ECO:0000313" key="3">
    <source>
        <dbReference type="Proteomes" id="UP001515500"/>
    </source>
</evidence>
<keyword evidence="3" id="KW-1185">Reference proteome</keyword>
<accession>A0AB40CI64</accession>
<dbReference type="PANTHER" id="PTHR31170:SF25">
    <property type="entry name" value="BNAA09G04570D PROTEIN"/>
    <property type="match status" value="1"/>
</dbReference>
<dbReference type="Proteomes" id="UP001515500">
    <property type="component" value="Chromosome 15"/>
</dbReference>
<dbReference type="RefSeq" id="XP_039139687.1">
    <property type="nucleotide sequence ID" value="XM_039283753.1"/>
</dbReference>
<dbReference type="Pfam" id="PF03140">
    <property type="entry name" value="DUF247"/>
    <property type="match status" value="1"/>
</dbReference>